<sequence length="175" mass="20425">MNKETDIRRGRHCVFLMHVHLFFVTRYRRQIFDYDATEKLRTYFSNVCADFEAELVEMDGEPDHVHLLTNYPPKLAISSLVNSLKGVSGRLLRRDRPDIAVRYYYKGVLWSPGYFASSCGGAPISVIRQYIEQQQTPGQVENRALYPRPEGRGFTAHRINKKRQGYLSCRLSFMR</sequence>
<dbReference type="PANTHER" id="PTHR33360:SF2">
    <property type="entry name" value="TRANSPOSASE FOR INSERTION SEQUENCE ELEMENT IS200"/>
    <property type="match status" value="1"/>
</dbReference>
<evidence type="ECO:0000313" key="3">
    <source>
        <dbReference type="Proteomes" id="UP000004641"/>
    </source>
</evidence>
<dbReference type="InterPro" id="IPR002686">
    <property type="entry name" value="Transposase_17"/>
</dbReference>
<evidence type="ECO:0000259" key="1">
    <source>
        <dbReference type="SMART" id="SM01321"/>
    </source>
</evidence>
<accession>A0A0H3PPJ0</accession>
<gene>
    <name evidence="2" type="ORF">ECH7EC869_2131</name>
</gene>
<dbReference type="PANTHER" id="PTHR33360">
    <property type="entry name" value="TRANSPOSASE FOR INSERTION SEQUENCE ELEMENT IS200"/>
    <property type="match status" value="1"/>
</dbReference>
<dbReference type="BioCyc" id="ECOL478008-HMP:G76-484988-MONOMER"/>
<proteinExistence type="predicted"/>
<dbReference type="Proteomes" id="UP000004641">
    <property type="component" value="Unassembled WGS sequence"/>
</dbReference>
<dbReference type="GO" id="GO:0003677">
    <property type="term" value="F:DNA binding"/>
    <property type="evidence" value="ECO:0007669"/>
    <property type="project" value="InterPro"/>
</dbReference>
<comment type="caution">
    <text evidence="2">The sequence shown here is derived from an EMBL/GenBank/DDBJ whole genome shotgun (WGS) entry which is preliminary data.</text>
</comment>
<dbReference type="InterPro" id="IPR036515">
    <property type="entry name" value="Transposase_17_sf"/>
</dbReference>
<organism evidence="2 3">
    <name type="scientific">Escherichia coli O157:H7 (strain EC869)</name>
    <dbReference type="NCBI Taxonomy" id="478008"/>
    <lineage>
        <taxon>Bacteria</taxon>
        <taxon>Pseudomonadati</taxon>
        <taxon>Pseudomonadota</taxon>
        <taxon>Gammaproteobacteria</taxon>
        <taxon>Enterobacterales</taxon>
        <taxon>Enterobacteriaceae</taxon>
        <taxon>Escherichia</taxon>
    </lineage>
</organism>
<protein>
    <submittedName>
        <fullName evidence="2">Transposase family protein</fullName>
    </submittedName>
</protein>
<name>A0A0H3PPJ0_ECO5C</name>
<dbReference type="EMBL" id="ABHU01000007">
    <property type="protein sequence ID" value="EDU91233.1"/>
    <property type="molecule type" value="Genomic_DNA"/>
</dbReference>
<reference evidence="2 3" key="1">
    <citation type="journal article" date="2011" name="Appl. Environ. Microbiol.">
        <title>Genome signatures of Escherichia coli O157:H7 isolates from the bovine host reservoir.</title>
        <authorList>
            <person name="Eppinger M."/>
            <person name="Mammel M.K."/>
            <person name="Leclerc J.E."/>
            <person name="Ravel J."/>
            <person name="Cebula T.A."/>
        </authorList>
    </citation>
    <scope>NUCLEOTIDE SEQUENCE [LARGE SCALE GENOMIC DNA]</scope>
    <source>
        <strain evidence="2 3">EC869</strain>
    </source>
</reference>
<dbReference type="NCBIfam" id="NF033573">
    <property type="entry name" value="transpos_IS200"/>
    <property type="match status" value="1"/>
</dbReference>
<dbReference type="SUPFAM" id="SSF143422">
    <property type="entry name" value="Transposase IS200-like"/>
    <property type="match status" value="1"/>
</dbReference>
<dbReference type="Pfam" id="PF01797">
    <property type="entry name" value="Y1_Tnp"/>
    <property type="match status" value="1"/>
</dbReference>
<evidence type="ECO:0000313" key="2">
    <source>
        <dbReference type="EMBL" id="EDU91233.1"/>
    </source>
</evidence>
<feature type="domain" description="Transposase IS200-like" evidence="1">
    <location>
        <begin position="14"/>
        <end position="134"/>
    </location>
</feature>
<dbReference type="GO" id="GO:0006313">
    <property type="term" value="P:DNA transposition"/>
    <property type="evidence" value="ECO:0007669"/>
    <property type="project" value="InterPro"/>
</dbReference>
<dbReference type="GO" id="GO:0004803">
    <property type="term" value="F:transposase activity"/>
    <property type="evidence" value="ECO:0007669"/>
    <property type="project" value="InterPro"/>
</dbReference>
<dbReference type="AlphaFoldDB" id="A0A0H3PPJ0"/>
<dbReference type="Gene3D" id="3.30.70.1290">
    <property type="entry name" value="Transposase IS200-like"/>
    <property type="match status" value="1"/>
</dbReference>
<dbReference type="SMART" id="SM01321">
    <property type="entry name" value="Y1_Tnp"/>
    <property type="match status" value="1"/>
</dbReference>